<dbReference type="InterPro" id="IPR036005">
    <property type="entry name" value="Creatinase/aminopeptidase-like"/>
</dbReference>
<keyword evidence="6" id="KW-0031">Aminopeptidase</keyword>
<dbReference type="Pfam" id="PF00557">
    <property type="entry name" value="Peptidase_M24"/>
    <property type="match status" value="1"/>
</dbReference>
<evidence type="ECO:0000256" key="1">
    <source>
        <dbReference type="ARBA" id="ARBA00022723"/>
    </source>
</evidence>
<dbReference type="Pfam" id="PF01321">
    <property type="entry name" value="Creatinase_N"/>
    <property type="match status" value="1"/>
</dbReference>
<feature type="domain" description="Creatinase N-terminal" evidence="5">
    <location>
        <begin position="6"/>
        <end position="149"/>
    </location>
</feature>
<evidence type="ECO:0000313" key="6">
    <source>
        <dbReference type="EMBL" id="HIQ23722.1"/>
    </source>
</evidence>
<evidence type="ECO:0000259" key="5">
    <source>
        <dbReference type="Pfam" id="PF01321"/>
    </source>
</evidence>
<dbReference type="PROSITE" id="PS00491">
    <property type="entry name" value="PROLINE_PEPTIDASE"/>
    <property type="match status" value="1"/>
</dbReference>
<dbReference type="InterPro" id="IPR029149">
    <property type="entry name" value="Creatin/AminoP/Spt16_N"/>
</dbReference>
<evidence type="ECO:0000256" key="3">
    <source>
        <dbReference type="RuleBase" id="RU000590"/>
    </source>
</evidence>
<dbReference type="PANTHER" id="PTHR46112">
    <property type="entry name" value="AMINOPEPTIDASE"/>
    <property type="match status" value="1"/>
</dbReference>
<dbReference type="InterPro" id="IPR001131">
    <property type="entry name" value="Peptidase_M24B_aminopep-P_CS"/>
</dbReference>
<dbReference type="GO" id="GO:0004177">
    <property type="term" value="F:aminopeptidase activity"/>
    <property type="evidence" value="ECO:0007669"/>
    <property type="project" value="UniProtKB-KW"/>
</dbReference>
<reference evidence="6" key="1">
    <citation type="journal article" date="2020" name="ISME J.">
        <title>Gammaproteobacteria mediating utilization of methyl-, sulfur- and petroleum organic compounds in deep ocean hydrothermal plumes.</title>
        <authorList>
            <person name="Zhou Z."/>
            <person name="Liu Y."/>
            <person name="Pan J."/>
            <person name="Cron B.R."/>
            <person name="Toner B.M."/>
            <person name="Anantharaman K."/>
            <person name="Breier J.A."/>
            <person name="Dick G.J."/>
            <person name="Li M."/>
        </authorList>
    </citation>
    <scope>NUCLEOTIDE SEQUENCE</scope>
    <source>
        <strain evidence="6">SZUA-1523</strain>
    </source>
</reference>
<dbReference type="SUPFAM" id="SSF53092">
    <property type="entry name" value="Creatinase/prolidase N-terminal domain"/>
    <property type="match status" value="1"/>
</dbReference>
<name>A0A832ZSQ7_9CREN</name>
<dbReference type="CDD" id="cd01092">
    <property type="entry name" value="APP-like"/>
    <property type="match status" value="1"/>
</dbReference>
<evidence type="ECO:0000313" key="7">
    <source>
        <dbReference type="Proteomes" id="UP000600071"/>
    </source>
</evidence>
<dbReference type="InterPro" id="IPR050659">
    <property type="entry name" value="Peptidase_M24B"/>
</dbReference>
<gene>
    <name evidence="6" type="ORF">EYH50_01575</name>
</gene>
<organism evidence="6 7">
    <name type="scientific">Pyrodictium delaneyi</name>
    <dbReference type="NCBI Taxonomy" id="1273541"/>
    <lineage>
        <taxon>Archaea</taxon>
        <taxon>Thermoproteota</taxon>
        <taxon>Thermoprotei</taxon>
        <taxon>Desulfurococcales</taxon>
        <taxon>Pyrodictiaceae</taxon>
        <taxon>Pyrodictium</taxon>
    </lineage>
</organism>
<comment type="similarity">
    <text evidence="3">Belongs to the peptidase M24B family.</text>
</comment>
<dbReference type="Proteomes" id="UP000600071">
    <property type="component" value="Unassembled WGS sequence"/>
</dbReference>
<keyword evidence="2" id="KW-0378">Hydrolase</keyword>
<dbReference type="EMBL" id="DQVR01000036">
    <property type="protein sequence ID" value="HIQ23722.1"/>
    <property type="molecule type" value="Genomic_DNA"/>
</dbReference>
<dbReference type="GO" id="GO:0046872">
    <property type="term" value="F:metal ion binding"/>
    <property type="evidence" value="ECO:0007669"/>
    <property type="project" value="UniProtKB-KW"/>
</dbReference>
<proteinExistence type="inferred from homology"/>
<evidence type="ECO:0000256" key="2">
    <source>
        <dbReference type="ARBA" id="ARBA00022801"/>
    </source>
</evidence>
<protein>
    <submittedName>
        <fullName evidence="6">Aminopeptidase P family protein</fullName>
    </submittedName>
</protein>
<dbReference type="InterPro" id="IPR000994">
    <property type="entry name" value="Pept_M24"/>
</dbReference>
<accession>A0A832ZSQ7</accession>
<dbReference type="InterPro" id="IPR000587">
    <property type="entry name" value="Creatinase_N"/>
</dbReference>
<keyword evidence="6" id="KW-0645">Protease</keyword>
<evidence type="ECO:0000259" key="4">
    <source>
        <dbReference type="Pfam" id="PF00557"/>
    </source>
</evidence>
<dbReference type="SUPFAM" id="SSF55920">
    <property type="entry name" value="Creatinase/aminopeptidase"/>
    <property type="match status" value="1"/>
</dbReference>
<sequence length="376" mass="41614">MRHALLQKLRSLAEQRNTCGIVVSTEASIFYFTGFRGPGYLVYRVADGSFTLLVPALEFLRAKKALAEEALDDYLDIVAFTPYGLPGGLALDATDDYRLVTGRASDIISSMFQNGCKLLVETDSITLVKKLEKAFTVEDVSETVEDMRATKEPWEVERIEVATEIAEAALNTAISNLEAGISEAEIAAIIEYEMRRRGAIDHAFPTIVAFGENTVYPHAEPSSRRILGYKPQPVLIDLGAIYKGYCSDITRTLMDGATTEFRRVAEAVHEAVYTAIDAIRPGASAHEVYEVARRVLASNGLDKYFIHSLGHGVGIEVHEKPRISYKNEIELREGMVVTIEPGVYIPGKFGVRIEELVLVTRSGAKVLSRFPSILWY</sequence>
<dbReference type="PANTHER" id="PTHR46112:SF2">
    <property type="entry name" value="XAA-PRO AMINOPEPTIDASE P-RELATED"/>
    <property type="match status" value="1"/>
</dbReference>
<dbReference type="Gene3D" id="3.40.350.10">
    <property type="entry name" value="Creatinase/prolidase N-terminal domain"/>
    <property type="match status" value="1"/>
</dbReference>
<feature type="domain" description="Peptidase M24" evidence="4">
    <location>
        <begin position="157"/>
        <end position="360"/>
    </location>
</feature>
<dbReference type="Gene3D" id="3.90.230.10">
    <property type="entry name" value="Creatinase/methionine aminopeptidase superfamily"/>
    <property type="match status" value="1"/>
</dbReference>
<keyword evidence="1 3" id="KW-0479">Metal-binding</keyword>
<dbReference type="AlphaFoldDB" id="A0A832ZSQ7"/>
<comment type="caution">
    <text evidence="6">The sequence shown here is derived from an EMBL/GenBank/DDBJ whole genome shotgun (WGS) entry which is preliminary data.</text>
</comment>